<accession>A0A919TZ77</accession>
<gene>
    <name evidence="1" type="ORF">Ate02nite_96290</name>
</gene>
<protein>
    <submittedName>
        <fullName evidence="1">Uncharacterized protein</fullName>
    </submittedName>
</protein>
<organism evidence="1 2">
    <name type="scientific">Paractinoplanes tereljensis</name>
    <dbReference type="NCBI Taxonomy" id="571912"/>
    <lineage>
        <taxon>Bacteria</taxon>
        <taxon>Bacillati</taxon>
        <taxon>Actinomycetota</taxon>
        <taxon>Actinomycetes</taxon>
        <taxon>Micromonosporales</taxon>
        <taxon>Micromonosporaceae</taxon>
        <taxon>Paractinoplanes</taxon>
    </lineage>
</organism>
<comment type="caution">
    <text evidence="1">The sequence shown here is derived from an EMBL/GenBank/DDBJ whole genome shotgun (WGS) entry which is preliminary data.</text>
</comment>
<name>A0A919TZ77_9ACTN</name>
<dbReference type="EMBL" id="BOMY01000065">
    <property type="protein sequence ID" value="GIF26899.1"/>
    <property type="molecule type" value="Genomic_DNA"/>
</dbReference>
<reference evidence="1" key="1">
    <citation type="submission" date="2021-01" db="EMBL/GenBank/DDBJ databases">
        <title>Whole genome shotgun sequence of Actinoplanes tereljensis NBRC 105297.</title>
        <authorList>
            <person name="Komaki H."/>
            <person name="Tamura T."/>
        </authorList>
    </citation>
    <scope>NUCLEOTIDE SEQUENCE</scope>
    <source>
        <strain evidence="1">NBRC 105297</strain>
    </source>
</reference>
<keyword evidence="2" id="KW-1185">Reference proteome</keyword>
<evidence type="ECO:0000313" key="1">
    <source>
        <dbReference type="EMBL" id="GIF26899.1"/>
    </source>
</evidence>
<evidence type="ECO:0000313" key="2">
    <source>
        <dbReference type="Proteomes" id="UP000623608"/>
    </source>
</evidence>
<sequence>MLAAQRGQNADHHGVRADRPGMFLGAVEAGPQGALEVGVLVAGQAPGRHVDLDVELTQLGLEVRIGDRAEHLGVAHGRIGVLIDQVELDLHAGQRPLELETRLPQHRREHVETPTDLVPVLRPIFPGEVGLFDFLAHRHTAYLE</sequence>
<proteinExistence type="predicted"/>
<dbReference type="Proteomes" id="UP000623608">
    <property type="component" value="Unassembled WGS sequence"/>
</dbReference>
<dbReference type="AlphaFoldDB" id="A0A919TZ77"/>